<reference evidence="1" key="1">
    <citation type="submission" date="2020-04" db="EMBL/GenBank/DDBJ databases">
        <authorList>
            <person name="Chiriac C."/>
            <person name="Salcher M."/>
            <person name="Ghai R."/>
            <person name="Kavagutti S V."/>
        </authorList>
    </citation>
    <scope>NUCLEOTIDE SEQUENCE</scope>
</reference>
<gene>
    <name evidence="1" type="ORF">UFOVP79_32</name>
</gene>
<sequence length="220" mass="24678">MAVENQTLAPFFSNNRNPYNYAKFEQISRDVSTQWLTLEEITQQLNLFDDESQDSYLTSVELATRMAIEDYLGMAIFATTWLVYYTNFGLYNTSVYLDLPEVSGPSIAGAGVTINNVACYTTSNTVPEVIDPANYSYDPTGNRIILVSLPNTLNQEVANPIVVRYTQNASPLASYPVIKQAGLMLLTHIYNNRSNSTEMKLHEIPFGVSTLLRSYKPLVM</sequence>
<name>A0A6J5KXY2_9CAUD</name>
<dbReference type="Gene3D" id="1.10.3230.30">
    <property type="entry name" value="Phage gp6-like head-tail connector protein"/>
    <property type="match status" value="1"/>
</dbReference>
<dbReference type="EMBL" id="LR796207">
    <property type="protein sequence ID" value="CAB4126901.1"/>
    <property type="molecule type" value="Genomic_DNA"/>
</dbReference>
<proteinExistence type="predicted"/>
<dbReference type="NCBIfam" id="TIGR01560">
    <property type="entry name" value="put_DNA_pack"/>
    <property type="match status" value="1"/>
</dbReference>
<organism evidence="1">
    <name type="scientific">uncultured Caudovirales phage</name>
    <dbReference type="NCBI Taxonomy" id="2100421"/>
    <lineage>
        <taxon>Viruses</taxon>
        <taxon>Duplodnaviria</taxon>
        <taxon>Heunggongvirae</taxon>
        <taxon>Uroviricota</taxon>
        <taxon>Caudoviricetes</taxon>
        <taxon>Peduoviridae</taxon>
        <taxon>Maltschvirus</taxon>
        <taxon>Maltschvirus maltsch</taxon>
    </lineage>
</organism>
<protein>
    <submittedName>
        <fullName evidence="1">Gp6 domain containing protein</fullName>
    </submittedName>
</protein>
<accession>A0A6J5KXY2</accession>
<dbReference type="InterPro" id="IPR006450">
    <property type="entry name" value="Phage_HK97_gp6-like"/>
</dbReference>
<dbReference type="CDD" id="cd08054">
    <property type="entry name" value="gp6"/>
    <property type="match status" value="1"/>
</dbReference>
<evidence type="ECO:0000313" key="1">
    <source>
        <dbReference type="EMBL" id="CAB4126901.1"/>
    </source>
</evidence>